<dbReference type="AlphaFoldDB" id="A0AAV7NHE9"/>
<accession>A0AAV7NHE9</accession>
<keyword evidence="2" id="KW-1185">Reference proteome</keyword>
<dbReference type="Proteomes" id="UP001066276">
    <property type="component" value="Chromosome 8"/>
</dbReference>
<dbReference type="EMBL" id="JANPWB010000012">
    <property type="protein sequence ID" value="KAJ1112618.1"/>
    <property type="molecule type" value="Genomic_DNA"/>
</dbReference>
<proteinExistence type="predicted"/>
<sequence length="116" mass="13548">MLGSGVGPCSQGYATLGLESYPGPGELPWAQRELPWAQRELPWARRELPWARRELPWARRELPWARRELPWARRELPWARRATTVLESYLGTDARVRPRALQPGLLYPGPRELPWR</sequence>
<reference evidence="1" key="1">
    <citation type="journal article" date="2022" name="bioRxiv">
        <title>Sequencing and chromosome-scale assembly of the giantPleurodeles waltlgenome.</title>
        <authorList>
            <person name="Brown T."/>
            <person name="Elewa A."/>
            <person name="Iarovenko S."/>
            <person name="Subramanian E."/>
            <person name="Araus A.J."/>
            <person name="Petzold A."/>
            <person name="Susuki M."/>
            <person name="Suzuki K.-i.T."/>
            <person name="Hayashi T."/>
            <person name="Toyoda A."/>
            <person name="Oliveira C."/>
            <person name="Osipova E."/>
            <person name="Leigh N.D."/>
            <person name="Simon A."/>
            <person name="Yun M.H."/>
        </authorList>
    </citation>
    <scope>NUCLEOTIDE SEQUENCE</scope>
    <source>
        <strain evidence="1">20211129_DDA</strain>
        <tissue evidence="1">Liver</tissue>
    </source>
</reference>
<evidence type="ECO:0000313" key="2">
    <source>
        <dbReference type="Proteomes" id="UP001066276"/>
    </source>
</evidence>
<evidence type="ECO:0000313" key="1">
    <source>
        <dbReference type="EMBL" id="KAJ1112618.1"/>
    </source>
</evidence>
<gene>
    <name evidence="1" type="ORF">NDU88_000879</name>
</gene>
<protein>
    <submittedName>
        <fullName evidence="1">Uncharacterized protein</fullName>
    </submittedName>
</protein>
<organism evidence="1 2">
    <name type="scientific">Pleurodeles waltl</name>
    <name type="common">Iberian ribbed newt</name>
    <dbReference type="NCBI Taxonomy" id="8319"/>
    <lineage>
        <taxon>Eukaryota</taxon>
        <taxon>Metazoa</taxon>
        <taxon>Chordata</taxon>
        <taxon>Craniata</taxon>
        <taxon>Vertebrata</taxon>
        <taxon>Euteleostomi</taxon>
        <taxon>Amphibia</taxon>
        <taxon>Batrachia</taxon>
        <taxon>Caudata</taxon>
        <taxon>Salamandroidea</taxon>
        <taxon>Salamandridae</taxon>
        <taxon>Pleurodelinae</taxon>
        <taxon>Pleurodeles</taxon>
    </lineage>
</organism>
<name>A0AAV7NHE9_PLEWA</name>
<comment type="caution">
    <text evidence="1">The sequence shown here is derived from an EMBL/GenBank/DDBJ whole genome shotgun (WGS) entry which is preliminary data.</text>
</comment>